<keyword evidence="5" id="KW-1185">Reference proteome</keyword>
<dbReference type="PANTHER" id="PTHR43333:SF1">
    <property type="entry name" value="D-ISOMER SPECIFIC 2-HYDROXYACID DEHYDROGENASE NAD-BINDING DOMAIN-CONTAINING PROTEIN"/>
    <property type="match status" value="1"/>
</dbReference>
<evidence type="ECO:0000259" key="3">
    <source>
        <dbReference type="Pfam" id="PF02826"/>
    </source>
</evidence>
<keyword evidence="2" id="KW-0520">NAD</keyword>
<evidence type="ECO:0000313" key="5">
    <source>
        <dbReference type="Proteomes" id="UP001165962"/>
    </source>
</evidence>
<dbReference type="PANTHER" id="PTHR43333">
    <property type="entry name" value="2-HACID_DH_C DOMAIN-CONTAINING PROTEIN"/>
    <property type="match status" value="1"/>
</dbReference>
<dbReference type="SUPFAM" id="SSF51735">
    <property type="entry name" value="NAD(P)-binding Rossmann-fold domains"/>
    <property type="match status" value="1"/>
</dbReference>
<dbReference type="Proteomes" id="UP001165962">
    <property type="component" value="Unassembled WGS sequence"/>
</dbReference>
<accession>A0ABX0J4R0</accession>
<dbReference type="InterPro" id="IPR029753">
    <property type="entry name" value="D-isomer_DH_CS"/>
</dbReference>
<evidence type="ECO:0000256" key="2">
    <source>
        <dbReference type="ARBA" id="ARBA00023027"/>
    </source>
</evidence>
<sequence>MKTHGVNTLRKIKTVLTTVDYSGTHLDRLMEAFSPAHVIHVDRRDAAGIASALEEADVALLQGDLDERFLEAPKLRWIHCDHAGLNKSARPEVFEKGILVTSSAGRSAPVLAEHVMFFSLALSYHFPTFYKAQQDHQWGIPGQDQLRGLYGKTMGILGLGHTGTELALRAKAFNMRVLGYRRSVTDVPANVDKLFCADRGDTFDELLRESDIVALVLPLSNATHHLIGKRELQLMKRSAYLVNLARGAVIDQTALLEALREGSIAGAGLDTFAAEPLPADSPLWDAPRTLITPHCTPAVPDRTARSLDIICRNIAAYRAGEPMMNQLTVKDIYTKA</sequence>
<dbReference type="PROSITE" id="PS00671">
    <property type="entry name" value="D_2_HYDROXYACID_DH_3"/>
    <property type="match status" value="1"/>
</dbReference>
<dbReference type="EMBL" id="JAAOIW010000001">
    <property type="protein sequence ID" value="NHN29019.1"/>
    <property type="molecule type" value="Genomic_DNA"/>
</dbReference>
<feature type="domain" description="D-isomer specific 2-hydroxyacid dehydrogenase NAD-binding" evidence="3">
    <location>
        <begin position="119"/>
        <end position="295"/>
    </location>
</feature>
<organism evidence="4 5">
    <name type="scientific">Paenibacillus agricola</name>
    <dbReference type="NCBI Taxonomy" id="2716264"/>
    <lineage>
        <taxon>Bacteria</taxon>
        <taxon>Bacillati</taxon>
        <taxon>Bacillota</taxon>
        <taxon>Bacilli</taxon>
        <taxon>Bacillales</taxon>
        <taxon>Paenibacillaceae</taxon>
        <taxon>Paenibacillus</taxon>
    </lineage>
</organism>
<comment type="caution">
    <text evidence="4">The sequence shown here is derived from an EMBL/GenBank/DDBJ whole genome shotgun (WGS) entry which is preliminary data.</text>
</comment>
<gene>
    <name evidence="4" type="ORF">G9U52_04130</name>
</gene>
<dbReference type="CDD" id="cd05300">
    <property type="entry name" value="2-Hacid_dh_1"/>
    <property type="match status" value="1"/>
</dbReference>
<evidence type="ECO:0000256" key="1">
    <source>
        <dbReference type="ARBA" id="ARBA00023002"/>
    </source>
</evidence>
<proteinExistence type="predicted"/>
<reference evidence="4" key="1">
    <citation type="submission" date="2020-03" db="EMBL/GenBank/DDBJ databases">
        <title>Draft sequencing of Paenibacilllus sp. S3N08.</title>
        <authorList>
            <person name="Kim D.-U."/>
        </authorList>
    </citation>
    <scope>NUCLEOTIDE SEQUENCE</scope>
    <source>
        <strain evidence="4">S3N08</strain>
    </source>
</reference>
<dbReference type="SUPFAM" id="SSF52283">
    <property type="entry name" value="Formate/glycerate dehydrogenase catalytic domain-like"/>
    <property type="match status" value="1"/>
</dbReference>
<keyword evidence="1" id="KW-0560">Oxidoreductase</keyword>
<dbReference type="InterPro" id="IPR036291">
    <property type="entry name" value="NAD(P)-bd_dom_sf"/>
</dbReference>
<name>A0ABX0J4R0_9BACL</name>
<dbReference type="Pfam" id="PF02826">
    <property type="entry name" value="2-Hacid_dh_C"/>
    <property type="match status" value="1"/>
</dbReference>
<dbReference type="InterPro" id="IPR006140">
    <property type="entry name" value="D-isomer_DH_NAD-bd"/>
</dbReference>
<protein>
    <submittedName>
        <fullName evidence="4">D-2-hydroxyacid dehydrogenase</fullName>
    </submittedName>
</protein>
<dbReference type="Gene3D" id="3.40.50.720">
    <property type="entry name" value="NAD(P)-binding Rossmann-like Domain"/>
    <property type="match status" value="2"/>
</dbReference>
<evidence type="ECO:0000313" key="4">
    <source>
        <dbReference type="EMBL" id="NHN29019.1"/>
    </source>
</evidence>